<dbReference type="InterPro" id="IPR011008">
    <property type="entry name" value="Dimeric_a/b-barrel"/>
</dbReference>
<keyword evidence="2" id="KW-0503">Monooxygenase</keyword>
<comment type="caution">
    <text evidence="2">The sequence shown here is derived from an EMBL/GenBank/DDBJ whole genome shotgun (WGS) entry which is preliminary data.</text>
</comment>
<organism evidence="2">
    <name type="scientific">mine drainage metagenome</name>
    <dbReference type="NCBI Taxonomy" id="410659"/>
    <lineage>
        <taxon>unclassified sequences</taxon>
        <taxon>metagenomes</taxon>
        <taxon>ecological metagenomes</taxon>
    </lineage>
</organism>
<name>A0A1J5QQQ9_9ZZZZ</name>
<dbReference type="PROSITE" id="PS51725">
    <property type="entry name" value="ABM"/>
    <property type="match status" value="1"/>
</dbReference>
<accession>A0A1J5QQQ9</accession>
<keyword evidence="2" id="KW-0560">Oxidoreductase</keyword>
<reference evidence="2" key="1">
    <citation type="submission" date="2016-10" db="EMBL/GenBank/DDBJ databases">
        <title>Sequence of Gallionella enrichment culture.</title>
        <authorList>
            <person name="Poehlein A."/>
            <person name="Muehling M."/>
            <person name="Daniel R."/>
        </authorList>
    </citation>
    <scope>NUCLEOTIDE SEQUENCE</scope>
</reference>
<evidence type="ECO:0000259" key="1">
    <source>
        <dbReference type="PROSITE" id="PS51725"/>
    </source>
</evidence>
<protein>
    <submittedName>
        <fullName evidence="2">Antibiotic biosynthesis monooxygenase</fullName>
    </submittedName>
</protein>
<evidence type="ECO:0000313" key="2">
    <source>
        <dbReference type="EMBL" id="OIQ82260.1"/>
    </source>
</evidence>
<dbReference type="EMBL" id="MLJW01000824">
    <property type="protein sequence ID" value="OIQ82260.1"/>
    <property type="molecule type" value="Genomic_DNA"/>
</dbReference>
<dbReference type="InterPro" id="IPR007138">
    <property type="entry name" value="ABM_dom"/>
</dbReference>
<dbReference type="GO" id="GO:0004497">
    <property type="term" value="F:monooxygenase activity"/>
    <property type="evidence" value="ECO:0007669"/>
    <property type="project" value="UniProtKB-KW"/>
</dbReference>
<sequence length="102" mass="11537">MILELADIRIQPGRQAEFEAAIVRGVDTVIAHAKGFIGYEIRKGIESAERYLLMIHWATLEDHTVGFRQSEAFAQWRAIVGPYFAEPPRVEHFTLVARSAKA</sequence>
<dbReference type="Pfam" id="PF03992">
    <property type="entry name" value="ABM"/>
    <property type="match status" value="1"/>
</dbReference>
<feature type="domain" description="ABM" evidence="1">
    <location>
        <begin position="2"/>
        <end position="93"/>
    </location>
</feature>
<dbReference type="Gene3D" id="3.30.70.100">
    <property type="match status" value="1"/>
</dbReference>
<dbReference type="SUPFAM" id="SSF54909">
    <property type="entry name" value="Dimeric alpha+beta barrel"/>
    <property type="match status" value="1"/>
</dbReference>
<gene>
    <name evidence="2" type="ORF">GALL_359550</name>
</gene>
<proteinExistence type="predicted"/>
<dbReference type="AlphaFoldDB" id="A0A1J5QQQ9"/>